<dbReference type="Proteomes" id="UP000887565">
    <property type="component" value="Unplaced"/>
</dbReference>
<keyword evidence="1" id="KW-0472">Membrane</keyword>
<evidence type="ECO:0000313" key="3">
    <source>
        <dbReference type="WBParaSite" id="nRc.2.0.1.t34741-RA"/>
    </source>
</evidence>
<organism evidence="2 3">
    <name type="scientific">Romanomermis culicivorax</name>
    <name type="common">Nematode worm</name>
    <dbReference type="NCBI Taxonomy" id="13658"/>
    <lineage>
        <taxon>Eukaryota</taxon>
        <taxon>Metazoa</taxon>
        <taxon>Ecdysozoa</taxon>
        <taxon>Nematoda</taxon>
        <taxon>Enoplea</taxon>
        <taxon>Dorylaimia</taxon>
        <taxon>Mermithida</taxon>
        <taxon>Mermithoidea</taxon>
        <taxon>Mermithidae</taxon>
        <taxon>Romanomermis</taxon>
    </lineage>
</organism>
<dbReference type="WBParaSite" id="nRc.2.0.1.t34741-RA">
    <property type="protein sequence ID" value="nRc.2.0.1.t34741-RA"/>
    <property type="gene ID" value="nRc.2.0.1.g34741"/>
</dbReference>
<keyword evidence="1" id="KW-1133">Transmembrane helix</keyword>
<feature type="transmembrane region" description="Helical" evidence="1">
    <location>
        <begin position="12"/>
        <end position="29"/>
    </location>
</feature>
<proteinExistence type="predicted"/>
<name>A0A915K7R8_ROMCU</name>
<protein>
    <submittedName>
        <fullName evidence="3">Uncharacterized protein</fullName>
    </submittedName>
</protein>
<keyword evidence="1" id="KW-0812">Transmembrane</keyword>
<sequence>MTSYQLKNQASFLVIVFLAGICGLIEVQFDRFVHFELCLHQDVLAGVVIRNWSDCLSKACLTNPEDNTEHWANSVDERVCLDGAKFNRNLESSCQSVFADESL</sequence>
<evidence type="ECO:0000256" key="1">
    <source>
        <dbReference type="SAM" id="Phobius"/>
    </source>
</evidence>
<evidence type="ECO:0000313" key="2">
    <source>
        <dbReference type="Proteomes" id="UP000887565"/>
    </source>
</evidence>
<accession>A0A915K7R8</accession>
<dbReference type="AlphaFoldDB" id="A0A915K7R8"/>
<reference evidence="3" key="1">
    <citation type="submission" date="2022-11" db="UniProtKB">
        <authorList>
            <consortium name="WormBaseParasite"/>
        </authorList>
    </citation>
    <scope>IDENTIFICATION</scope>
</reference>
<keyword evidence="2" id="KW-1185">Reference proteome</keyword>